<dbReference type="PANTHER" id="PTHR21716">
    <property type="entry name" value="TRANSMEMBRANE PROTEIN"/>
    <property type="match status" value="1"/>
</dbReference>
<evidence type="ECO:0000256" key="4">
    <source>
        <dbReference type="ARBA" id="ARBA00022989"/>
    </source>
</evidence>
<feature type="transmembrane region" description="Helical" evidence="6">
    <location>
        <begin position="59"/>
        <end position="84"/>
    </location>
</feature>
<evidence type="ECO:0000256" key="5">
    <source>
        <dbReference type="ARBA" id="ARBA00023136"/>
    </source>
</evidence>
<evidence type="ECO:0000256" key="1">
    <source>
        <dbReference type="ARBA" id="ARBA00004141"/>
    </source>
</evidence>
<reference evidence="7 8" key="1">
    <citation type="submission" date="2018-08" db="EMBL/GenBank/DDBJ databases">
        <title>Flavobacterium tibetense sp. nov., isolated from a wetland YonghuCo on Tibetan Plateau.</title>
        <authorList>
            <person name="Phurbu D."/>
            <person name="Lu H."/>
            <person name="Xing P."/>
        </authorList>
    </citation>
    <scope>NUCLEOTIDE SEQUENCE [LARGE SCALE GENOMIC DNA]</scope>
    <source>
        <strain evidence="7 8">DJC</strain>
    </source>
</reference>
<dbReference type="RefSeq" id="WP_118150119.1">
    <property type="nucleotide sequence ID" value="NZ_QWEY01000002.1"/>
</dbReference>
<dbReference type="GO" id="GO:0055085">
    <property type="term" value="P:transmembrane transport"/>
    <property type="evidence" value="ECO:0007669"/>
    <property type="project" value="TreeGrafter"/>
</dbReference>
<feature type="transmembrane region" description="Helical" evidence="6">
    <location>
        <begin position="291"/>
        <end position="321"/>
    </location>
</feature>
<feature type="transmembrane region" description="Helical" evidence="6">
    <location>
        <begin position="258"/>
        <end position="279"/>
    </location>
</feature>
<feature type="transmembrane region" description="Helical" evidence="6">
    <location>
        <begin position="12"/>
        <end position="38"/>
    </location>
</feature>
<evidence type="ECO:0000313" key="7">
    <source>
        <dbReference type="EMBL" id="RGP38064.1"/>
    </source>
</evidence>
<evidence type="ECO:0000256" key="2">
    <source>
        <dbReference type="ARBA" id="ARBA00009773"/>
    </source>
</evidence>
<dbReference type="OrthoDB" id="5761230at2"/>
<feature type="transmembrane region" description="Helical" evidence="6">
    <location>
        <begin position="135"/>
        <end position="158"/>
    </location>
</feature>
<gene>
    <name evidence="7" type="ORF">D1012_04270</name>
</gene>
<feature type="transmembrane region" description="Helical" evidence="6">
    <location>
        <begin position="192"/>
        <end position="213"/>
    </location>
</feature>
<keyword evidence="4 6" id="KW-1133">Transmembrane helix</keyword>
<dbReference type="EMBL" id="QWEY01000002">
    <property type="protein sequence ID" value="RGP38064.1"/>
    <property type="molecule type" value="Genomic_DNA"/>
</dbReference>
<dbReference type="InterPro" id="IPR002549">
    <property type="entry name" value="AI-2E-like"/>
</dbReference>
<name>A0A411Z4T2_9RHOB</name>
<protein>
    <submittedName>
        <fullName evidence="7">AI-2E family transporter</fullName>
    </submittedName>
</protein>
<keyword evidence="3 6" id="KW-0812">Transmembrane</keyword>
<evidence type="ECO:0000256" key="3">
    <source>
        <dbReference type="ARBA" id="ARBA00022692"/>
    </source>
</evidence>
<organism evidence="7 8">
    <name type="scientific">Pseudotabrizicola alkalilacus</name>
    <dbReference type="NCBI Taxonomy" id="2305252"/>
    <lineage>
        <taxon>Bacteria</taxon>
        <taxon>Pseudomonadati</taxon>
        <taxon>Pseudomonadota</taxon>
        <taxon>Alphaproteobacteria</taxon>
        <taxon>Rhodobacterales</taxon>
        <taxon>Paracoccaceae</taxon>
        <taxon>Pseudotabrizicola</taxon>
    </lineage>
</organism>
<evidence type="ECO:0000313" key="8">
    <source>
        <dbReference type="Proteomes" id="UP000284547"/>
    </source>
</evidence>
<dbReference type="Pfam" id="PF01594">
    <property type="entry name" value="AI-2E_transport"/>
    <property type="match status" value="1"/>
</dbReference>
<proteinExistence type="inferred from homology"/>
<evidence type="ECO:0000256" key="6">
    <source>
        <dbReference type="SAM" id="Phobius"/>
    </source>
</evidence>
<dbReference type="AlphaFoldDB" id="A0A411Z4T2"/>
<comment type="subcellular location">
    <subcellularLocation>
        <location evidence="1">Membrane</location>
        <topology evidence="1">Multi-pass membrane protein</topology>
    </subcellularLocation>
</comment>
<feature type="transmembrane region" description="Helical" evidence="6">
    <location>
        <begin position="219"/>
        <end position="251"/>
    </location>
</feature>
<dbReference type="Proteomes" id="UP000284547">
    <property type="component" value="Unassembled WGS sequence"/>
</dbReference>
<keyword evidence="5 6" id="KW-0472">Membrane</keyword>
<comment type="similarity">
    <text evidence="2">Belongs to the autoinducer-2 exporter (AI-2E) (TC 2.A.86) family.</text>
</comment>
<comment type="caution">
    <text evidence="7">The sequence shown here is derived from an EMBL/GenBank/DDBJ whole genome shotgun (WGS) entry which is preliminary data.</text>
</comment>
<dbReference type="GO" id="GO:0016020">
    <property type="term" value="C:membrane"/>
    <property type="evidence" value="ECO:0007669"/>
    <property type="project" value="UniProtKB-SubCell"/>
</dbReference>
<keyword evidence="8" id="KW-1185">Reference proteome</keyword>
<accession>A0A411Z4T2</accession>
<sequence>MNTSPRIRTDTILLTAGLLLIGYLLGHVLLLVFAALLLAVGLDGLARAIARRLPVSRGWALVGVTLCLTALMVGAMGLSTVRLIQQMGMVGERVAEFAQRLHAWLSDLGAMDLVEDGSFGLAGSVGDLAGTAMTWGMTAFGALSSLALILVLALFLVVNPDLYRRGAVILVPPDRRGLGEDTLSAIARALRWWFLGQIASMALLGMTVGLGLFMLGIDLWLALAVLTALLTFVPFLGPLIATVPIVAVGFAEGTETGLIVLAGYIVIQTIEGNIITPMIQQQAVDLAPALLIAMQVFLSLIFGLTGLMLAAPLTIVAMVAVQKLWVEHMLGENLG</sequence>
<dbReference type="PANTHER" id="PTHR21716:SF62">
    <property type="entry name" value="TRANSPORT PROTEIN YDBI-RELATED"/>
    <property type="match status" value="1"/>
</dbReference>